<proteinExistence type="predicted"/>
<dbReference type="NCBIfam" id="TIGR04223">
    <property type="entry name" value="quorum_AgrD"/>
    <property type="match status" value="1"/>
</dbReference>
<dbReference type="EMBL" id="JBJHZX010000061">
    <property type="protein sequence ID" value="MFL0198453.1"/>
    <property type="molecule type" value="Genomic_DNA"/>
</dbReference>
<evidence type="ECO:0000313" key="1">
    <source>
        <dbReference type="EMBL" id="MFL0198453.1"/>
    </source>
</evidence>
<dbReference type="RefSeq" id="WP_406794562.1">
    <property type="nucleotide sequence ID" value="NZ_JBJHZX010000061.1"/>
</dbReference>
<protein>
    <submittedName>
        <fullName evidence="1">AgrD family cyclic lactone autoinducer peptide</fullName>
    </submittedName>
</protein>
<dbReference type="Proteomes" id="UP001623660">
    <property type="component" value="Unassembled WGS sequence"/>
</dbReference>
<reference evidence="1 2" key="1">
    <citation type="submission" date="2024-11" db="EMBL/GenBank/DDBJ databases">
        <authorList>
            <person name="Heng Y.C."/>
            <person name="Lim A.C.H."/>
            <person name="Lee J.K.Y."/>
            <person name="Kittelmann S."/>
        </authorList>
    </citation>
    <scope>NUCLEOTIDE SEQUENCE [LARGE SCALE GENOMIC DNA]</scope>
    <source>
        <strain evidence="1 2">WILCCON 0269</strain>
    </source>
</reference>
<comment type="caution">
    <text evidence="1">The sequence shown here is derived from an EMBL/GenBank/DDBJ whole genome shotgun (WGS) entry which is preliminary data.</text>
</comment>
<name>A0ABW8SS22_9CLOT</name>
<sequence length="49" mass="5391">MKVEFFKNGLLKKSMKMVGVLSLFLAAIVMIPTSTLGGYQAKCPDELLK</sequence>
<dbReference type="InterPro" id="IPR009229">
    <property type="entry name" value="AgrD"/>
</dbReference>
<evidence type="ECO:0000313" key="2">
    <source>
        <dbReference type="Proteomes" id="UP001623660"/>
    </source>
</evidence>
<accession>A0ABW8SS22</accession>
<keyword evidence="2" id="KW-1185">Reference proteome</keyword>
<gene>
    <name evidence="1" type="ORF">ACJDU8_23235</name>
</gene>
<organism evidence="1 2">
    <name type="scientific">Candidatus Clostridium eludens</name>
    <dbReference type="NCBI Taxonomy" id="3381663"/>
    <lineage>
        <taxon>Bacteria</taxon>
        <taxon>Bacillati</taxon>
        <taxon>Bacillota</taxon>
        <taxon>Clostridia</taxon>
        <taxon>Eubacteriales</taxon>
        <taxon>Clostridiaceae</taxon>
        <taxon>Clostridium</taxon>
    </lineage>
</organism>